<comment type="function">
    <text evidence="11">Endogenous F(1)F(o)-ATPase inhibitor limiting ATP depletion when the mitochondrial membrane potential falls below a threshold and the F(1)F(o)-ATP synthase starts hydrolyzing ATP to pump protons out of the mitochondrial matrix. Required to avoid the consumption of cellular ATP when the F(1)F(o)-ATP synthase enzyme acts as an ATP hydrolase. Indirectly acts as a regulator of heme synthesis in erythroid tissues: regulates heme synthesis by modulating the mitochondrial pH and redox potential, allowing FECH to efficiently catalyze the incorporation of iron into protoporphyrin IX to produce heme.</text>
</comment>
<comment type="subunit">
    <text evidence="10">Homodimer; represents the active form and is present at a pH value below 6.5. Homotetramer; represents the inactive form and is present at a pH value above 7.0.</text>
</comment>
<evidence type="ECO:0000256" key="4">
    <source>
        <dbReference type="ARBA" id="ARBA00010901"/>
    </source>
</evidence>
<dbReference type="FunFam" id="1.20.5.500:FF:000003">
    <property type="entry name" value="ATPase inhibitor B, mitochondrial"/>
    <property type="match status" value="1"/>
</dbReference>
<reference evidence="13" key="1">
    <citation type="submission" date="2023-06" db="EMBL/GenBank/DDBJ databases">
        <title>Reference genome for the Northern bat (Eptesicus nilssonii), a most northern bat species.</title>
        <authorList>
            <person name="Laine V.N."/>
            <person name="Pulliainen A.T."/>
            <person name="Lilley T.M."/>
        </authorList>
    </citation>
    <scope>NUCLEOTIDE SEQUENCE</scope>
    <source>
        <strain evidence="13">BLF_Eptnil</strain>
        <tissue evidence="13">Kidney</tissue>
    </source>
</reference>
<dbReference type="InterPro" id="IPR017266">
    <property type="entry name" value="DOC_1/2"/>
</dbReference>
<keyword evidence="5" id="KW-0597">Phosphoprotein</keyword>
<accession>A0AA40LPI4</accession>
<evidence type="ECO:0000313" key="14">
    <source>
        <dbReference type="Proteomes" id="UP001177744"/>
    </source>
</evidence>
<dbReference type="PANTHER" id="PTHR22607:SF2">
    <property type="entry name" value="CYCLIN-DEPENDENT KINASE 2-ASSOCIATED PROTEIN 1"/>
    <property type="match status" value="1"/>
</dbReference>
<sequence>MNPDPSCAIWHCPPHQLPGHELVPCRRCLALPAGPPPSPMNPYPRKQAMVLPALPYCWHWLPPGNWDPGCFAPANARHLEPGLLHSSRHHTPGLGCFTRPPHPPPRGHALSCAVATWSMPPPMVESEEDRPGTKDQCCRHLNVSKQREKRPSRPVRGGFAFKTKWVVWSCTALTSMAVSVSAVRLWLGVWGVRVMQAGGFGCEQSTNLSSEAGMIREAEQTKEQLAALKKQHEEEITHHKKEIECLQKEIEWHKQNIKKLKDHDTAAVSGCPQQKVNESSAGARLGGMFYKPNLTAHMPATSVNATESDHSPSTSMAMSSQYHKLLSDYGPPSLGYTQGTGNSQVPQSKYAELLIIIHH</sequence>
<dbReference type="PANTHER" id="PTHR22607">
    <property type="entry name" value="DELETED IN ORAL CANCER 1/CDK2-ASSOCIATED PROTEIN 1"/>
    <property type="match status" value="1"/>
</dbReference>
<keyword evidence="14" id="KW-1185">Reference proteome</keyword>
<keyword evidence="8" id="KW-0496">Mitochondrion</keyword>
<dbReference type="SUPFAM" id="SSF64602">
    <property type="entry name" value="F1 ATPase inhibitor, IF1, C-terminal domain"/>
    <property type="match status" value="1"/>
</dbReference>
<comment type="similarity">
    <text evidence="4">Belongs to the ATPase inhibitor family.</text>
</comment>
<evidence type="ECO:0000256" key="7">
    <source>
        <dbReference type="ARBA" id="ARBA00023054"/>
    </source>
</evidence>
<name>A0AA40LPI4_CNENI</name>
<keyword evidence="7 12" id="KW-0175">Coiled coil</keyword>
<evidence type="ECO:0000313" key="13">
    <source>
        <dbReference type="EMBL" id="KAK1340665.1"/>
    </source>
</evidence>
<evidence type="ECO:0000256" key="8">
    <source>
        <dbReference type="ARBA" id="ARBA00023128"/>
    </source>
</evidence>
<protein>
    <submittedName>
        <fullName evidence="13">Uncharacterized protein</fullName>
    </submittedName>
</protein>
<dbReference type="Gene3D" id="1.20.5.500">
    <property type="entry name" value="Single helix bin"/>
    <property type="match status" value="1"/>
</dbReference>
<keyword evidence="6" id="KW-0809">Transit peptide</keyword>
<dbReference type="AlphaFoldDB" id="A0AA40LPI4"/>
<gene>
    <name evidence="13" type="ORF">QTO34_017055</name>
</gene>
<comment type="caution">
    <text evidence="13">The sequence shown here is derived from an EMBL/GenBank/DDBJ whole genome shotgun (WGS) entry which is preliminary data.</text>
</comment>
<evidence type="ECO:0000256" key="9">
    <source>
        <dbReference type="ARBA" id="ARBA00023242"/>
    </source>
</evidence>
<evidence type="ECO:0000256" key="3">
    <source>
        <dbReference type="ARBA" id="ARBA00008485"/>
    </source>
</evidence>
<dbReference type="GO" id="GO:0005739">
    <property type="term" value="C:mitochondrion"/>
    <property type="evidence" value="ECO:0007669"/>
    <property type="project" value="UniProtKB-SubCell"/>
</dbReference>
<organism evidence="13 14">
    <name type="scientific">Cnephaeus nilssonii</name>
    <name type="common">Northern bat</name>
    <name type="synonym">Eptesicus nilssonii</name>
    <dbReference type="NCBI Taxonomy" id="3371016"/>
    <lineage>
        <taxon>Eukaryota</taxon>
        <taxon>Metazoa</taxon>
        <taxon>Chordata</taxon>
        <taxon>Craniata</taxon>
        <taxon>Vertebrata</taxon>
        <taxon>Euteleostomi</taxon>
        <taxon>Mammalia</taxon>
        <taxon>Eutheria</taxon>
        <taxon>Laurasiatheria</taxon>
        <taxon>Chiroptera</taxon>
        <taxon>Yangochiroptera</taxon>
        <taxon>Vespertilionidae</taxon>
        <taxon>Cnephaeus</taxon>
    </lineage>
</organism>
<evidence type="ECO:0000256" key="10">
    <source>
        <dbReference type="ARBA" id="ARBA00026043"/>
    </source>
</evidence>
<dbReference type="Proteomes" id="UP001177744">
    <property type="component" value="Unassembled WGS sequence"/>
</dbReference>
<comment type="similarity">
    <text evidence="3">Belongs to the CDK2AP family.</text>
</comment>
<evidence type="ECO:0000256" key="2">
    <source>
        <dbReference type="ARBA" id="ARBA00004173"/>
    </source>
</evidence>
<evidence type="ECO:0000256" key="1">
    <source>
        <dbReference type="ARBA" id="ARBA00004123"/>
    </source>
</evidence>
<comment type="subcellular location">
    <subcellularLocation>
        <location evidence="2">Mitochondrion</location>
    </subcellularLocation>
    <subcellularLocation>
        <location evidence="1">Nucleus</location>
    </subcellularLocation>
</comment>
<dbReference type="GO" id="GO:0005634">
    <property type="term" value="C:nucleus"/>
    <property type="evidence" value="ECO:0007669"/>
    <property type="project" value="UniProtKB-SubCell"/>
</dbReference>
<evidence type="ECO:0000256" key="11">
    <source>
        <dbReference type="ARBA" id="ARBA00046200"/>
    </source>
</evidence>
<evidence type="ECO:0000256" key="6">
    <source>
        <dbReference type="ARBA" id="ARBA00022946"/>
    </source>
</evidence>
<dbReference type="EMBL" id="JAULJE010000007">
    <property type="protein sequence ID" value="KAK1340665.1"/>
    <property type="molecule type" value="Genomic_DNA"/>
</dbReference>
<evidence type="ECO:0000256" key="12">
    <source>
        <dbReference type="SAM" id="Coils"/>
    </source>
</evidence>
<proteinExistence type="inferred from homology"/>
<keyword evidence="9" id="KW-0539">Nucleus</keyword>
<evidence type="ECO:0000256" key="5">
    <source>
        <dbReference type="ARBA" id="ARBA00022553"/>
    </source>
</evidence>
<feature type="coiled-coil region" evidence="12">
    <location>
        <begin position="211"/>
        <end position="263"/>
    </location>
</feature>